<evidence type="ECO:0000259" key="1">
    <source>
        <dbReference type="Pfam" id="PF13936"/>
    </source>
</evidence>
<reference evidence="2" key="1">
    <citation type="submission" date="2022-08" db="EMBL/GenBank/DDBJ databases">
        <title>Genomic Encyclopedia of Type Strains, Phase III (KMG-III): the genomes of soil and plant-associated and newly described type strains.</title>
        <authorList>
            <person name="Whitman W."/>
        </authorList>
    </citation>
    <scope>NUCLEOTIDE SEQUENCE</scope>
    <source>
        <strain evidence="2">HMT 1</strain>
    </source>
</reference>
<organism evidence="2 3">
    <name type="scientific">Methylohalomonas lacus</name>
    <dbReference type="NCBI Taxonomy" id="398773"/>
    <lineage>
        <taxon>Bacteria</taxon>
        <taxon>Pseudomonadati</taxon>
        <taxon>Pseudomonadota</taxon>
        <taxon>Gammaproteobacteria</taxon>
        <taxon>Methylohalomonadales</taxon>
        <taxon>Methylohalomonadaceae</taxon>
        <taxon>Methylohalomonas</taxon>
    </lineage>
</organism>
<accession>A0AAE3HLN5</accession>
<dbReference type="RefSeq" id="WP_407660106.1">
    <property type="nucleotide sequence ID" value="NZ_JANUCT010000031.1"/>
</dbReference>
<feature type="non-terminal residue" evidence="2">
    <location>
        <position position="40"/>
    </location>
</feature>
<dbReference type="InterPro" id="IPR025246">
    <property type="entry name" value="IS30-like_HTH"/>
</dbReference>
<feature type="domain" description="Transposase IS30-like HTH" evidence="1">
    <location>
        <begin position="4"/>
        <end position="40"/>
    </location>
</feature>
<comment type="caution">
    <text evidence="2">The sequence shown here is derived from an EMBL/GenBank/DDBJ whole genome shotgun (WGS) entry which is preliminary data.</text>
</comment>
<keyword evidence="3" id="KW-1185">Reference proteome</keyword>
<dbReference type="Proteomes" id="UP001204445">
    <property type="component" value="Unassembled WGS sequence"/>
</dbReference>
<evidence type="ECO:0000313" key="2">
    <source>
        <dbReference type="EMBL" id="MCS3904620.1"/>
    </source>
</evidence>
<proteinExistence type="predicted"/>
<dbReference type="EMBL" id="JANUCT010000031">
    <property type="protein sequence ID" value="MCS3904620.1"/>
    <property type="molecule type" value="Genomic_DNA"/>
</dbReference>
<gene>
    <name evidence="2" type="ORF">J2T55_002661</name>
</gene>
<protein>
    <submittedName>
        <fullName evidence="2">IS30 family transposase</fullName>
    </submittedName>
</protein>
<dbReference type="AlphaFoldDB" id="A0AAE3HLN5"/>
<name>A0AAE3HLN5_9GAMM</name>
<sequence>MSKSYQRMNLAEREELSIRHAQGQGIRVIARQLGRSPSTI</sequence>
<dbReference type="Pfam" id="PF13936">
    <property type="entry name" value="HTH_38"/>
    <property type="match status" value="1"/>
</dbReference>
<evidence type="ECO:0000313" key="3">
    <source>
        <dbReference type="Proteomes" id="UP001204445"/>
    </source>
</evidence>